<evidence type="ECO:0000313" key="2">
    <source>
        <dbReference type="EMBL" id="BBH54093.1"/>
    </source>
</evidence>
<dbReference type="AlphaFoldDB" id="A0A4P2VL75"/>
<sequence length="256" mass="28144">MAHQPFQNKNVLVTGSSKGIGCGIANEFLKNGANVCYTARTLASFQNTQFPENYMNNRIVKPCDFTLPKSIASLRQELEIEFRTLDILVCNVGTGNSSLDTIPEYSPFNNIFDQNFNSAVNTVREFLSLLENAKGCILFIGSICGQEAFDAPIDYSVAKSALHSFSKHLSKKIANKGIRVNCLALGNIYFPGGTWDKKMIADPSRVKKMIEQNVPMKRFGTLEDVANASLFLCSEKASFITGSILTVDGGQTNCFH</sequence>
<dbReference type="PRINTS" id="PR00080">
    <property type="entry name" value="SDRFAMILY"/>
</dbReference>
<dbReference type="InterPro" id="IPR050259">
    <property type="entry name" value="SDR"/>
</dbReference>
<gene>
    <name evidence="2" type="ORF">JCM31447_25500</name>
</gene>
<dbReference type="EMBL" id="AP019368">
    <property type="protein sequence ID" value="BBH54093.1"/>
    <property type="molecule type" value="Genomic_DNA"/>
</dbReference>
<evidence type="ECO:0000313" key="3">
    <source>
        <dbReference type="Proteomes" id="UP000291236"/>
    </source>
</evidence>
<dbReference type="OrthoDB" id="9804774at2"/>
<proteinExistence type="inferred from homology"/>
<dbReference type="CDD" id="cd05233">
    <property type="entry name" value="SDR_c"/>
    <property type="match status" value="1"/>
</dbReference>
<dbReference type="Gene3D" id="3.40.50.720">
    <property type="entry name" value="NAD(P)-binding Rossmann-like Domain"/>
    <property type="match status" value="1"/>
</dbReference>
<dbReference type="InterPro" id="IPR002347">
    <property type="entry name" value="SDR_fam"/>
</dbReference>
<keyword evidence="3" id="KW-1185">Reference proteome</keyword>
<dbReference type="KEGG" id="sbf:JCM31447_25500"/>
<dbReference type="Pfam" id="PF13561">
    <property type="entry name" value="adh_short_C2"/>
    <property type="match status" value="1"/>
</dbReference>
<dbReference type="PANTHER" id="PTHR42879">
    <property type="entry name" value="3-OXOACYL-(ACYL-CARRIER-PROTEIN) REDUCTASE"/>
    <property type="match status" value="1"/>
</dbReference>
<dbReference type="FunFam" id="3.40.50.720:FF:000084">
    <property type="entry name" value="Short-chain dehydrogenase reductase"/>
    <property type="match status" value="1"/>
</dbReference>
<reference evidence="2 3" key="1">
    <citation type="submission" date="2018-12" db="EMBL/GenBank/DDBJ databases">
        <title>Rubrispira sanarue gen. nov., sp., nov., a member of the order Silvanigrellales, isolated from a brackish lake in Hamamatsu Japan.</title>
        <authorList>
            <person name="Maejima Y."/>
            <person name="Iino T."/>
            <person name="Muraguchi Y."/>
            <person name="Fukuda K."/>
            <person name="Nojiri H."/>
            <person name="Ohkuma M."/>
            <person name="Moriuchi R."/>
            <person name="Dohra H."/>
            <person name="Kimbara K."/>
            <person name="Shintani M."/>
        </authorList>
    </citation>
    <scope>NUCLEOTIDE SEQUENCE [LARGE SCALE GENOMIC DNA]</scope>
    <source>
        <strain evidence="2 3">RF1110005</strain>
    </source>
</reference>
<evidence type="ECO:0000256" key="1">
    <source>
        <dbReference type="ARBA" id="ARBA00006484"/>
    </source>
</evidence>
<dbReference type="SUPFAM" id="SSF51735">
    <property type="entry name" value="NAD(P)-binding Rossmann-fold domains"/>
    <property type="match status" value="1"/>
</dbReference>
<dbReference type="Proteomes" id="UP000291236">
    <property type="component" value="Chromosome"/>
</dbReference>
<dbReference type="PANTHER" id="PTHR42879:SF2">
    <property type="entry name" value="3-OXOACYL-[ACYL-CARRIER-PROTEIN] REDUCTASE FABG"/>
    <property type="match status" value="1"/>
</dbReference>
<organism evidence="2 3">
    <name type="scientific">Fluviispira sanaruensis</name>
    <dbReference type="NCBI Taxonomy" id="2493639"/>
    <lineage>
        <taxon>Bacteria</taxon>
        <taxon>Pseudomonadati</taxon>
        <taxon>Bdellovibrionota</taxon>
        <taxon>Oligoflexia</taxon>
        <taxon>Silvanigrellales</taxon>
        <taxon>Silvanigrellaceae</taxon>
        <taxon>Fluviispira</taxon>
    </lineage>
</organism>
<accession>A0A4P2VL75</accession>
<dbReference type="RefSeq" id="WP_130611193.1">
    <property type="nucleotide sequence ID" value="NZ_AP019368.1"/>
</dbReference>
<name>A0A4P2VL75_FLUSA</name>
<dbReference type="PRINTS" id="PR00081">
    <property type="entry name" value="GDHRDH"/>
</dbReference>
<comment type="similarity">
    <text evidence="1">Belongs to the short-chain dehydrogenases/reductases (SDR) family.</text>
</comment>
<protein>
    <submittedName>
        <fullName evidence="2">SDR family NAD(P)-dependent oxidoreductase</fullName>
    </submittedName>
</protein>
<dbReference type="InterPro" id="IPR036291">
    <property type="entry name" value="NAD(P)-bd_dom_sf"/>
</dbReference>